<feature type="compositionally biased region" description="Polar residues" evidence="1">
    <location>
        <begin position="70"/>
        <end position="81"/>
    </location>
</feature>
<evidence type="ECO:0000313" key="2">
    <source>
        <dbReference type="EMBL" id="JAT61061.1"/>
    </source>
</evidence>
<feature type="compositionally biased region" description="Polar residues" evidence="1">
    <location>
        <begin position="177"/>
        <end position="187"/>
    </location>
</feature>
<evidence type="ECO:0000256" key="1">
    <source>
        <dbReference type="SAM" id="MobiDB-lite"/>
    </source>
</evidence>
<feature type="compositionally biased region" description="Basic residues" evidence="1">
    <location>
        <begin position="82"/>
        <end position="92"/>
    </location>
</feature>
<gene>
    <name evidence="2" type="ORF">g.25034</name>
</gene>
<reference evidence="2" key="1">
    <citation type="submission" date="2015-07" db="EMBL/GenBank/DDBJ databases">
        <title>Transcriptome Assembly of Anthurium amnicola.</title>
        <authorList>
            <person name="Suzuki J."/>
        </authorList>
    </citation>
    <scope>NUCLEOTIDE SEQUENCE</scope>
</reference>
<dbReference type="PANTHER" id="PTHR34536">
    <property type="entry name" value="DENTIN SIALOPHOSPHOPROTEIN-LIKE PROTEIN"/>
    <property type="match status" value="1"/>
</dbReference>
<protein>
    <submittedName>
        <fullName evidence="2">Uncharacterized protein</fullName>
    </submittedName>
</protein>
<name>A0A1D1Z2F6_9ARAE</name>
<accession>A0A1D1Z2F6</accession>
<feature type="region of interest" description="Disordered" evidence="1">
    <location>
        <begin position="355"/>
        <end position="384"/>
    </location>
</feature>
<organism evidence="2">
    <name type="scientific">Anthurium amnicola</name>
    <dbReference type="NCBI Taxonomy" id="1678845"/>
    <lineage>
        <taxon>Eukaryota</taxon>
        <taxon>Viridiplantae</taxon>
        <taxon>Streptophyta</taxon>
        <taxon>Embryophyta</taxon>
        <taxon>Tracheophyta</taxon>
        <taxon>Spermatophyta</taxon>
        <taxon>Magnoliopsida</taxon>
        <taxon>Liliopsida</taxon>
        <taxon>Araceae</taxon>
        <taxon>Pothoideae</taxon>
        <taxon>Potheae</taxon>
        <taxon>Anthurium</taxon>
    </lineage>
</organism>
<feature type="region of interest" description="Disordered" evidence="1">
    <location>
        <begin position="67"/>
        <end position="94"/>
    </location>
</feature>
<dbReference type="AlphaFoldDB" id="A0A1D1Z2F6"/>
<feature type="region of interest" description="Disordered" evidence="1">
    <location>
        <begin position="177"/>
        <end position="241"/>
    </location>
</feature>
<proteinExistence type="predicted"/>
<dbReference type="PANTHER" id="PTHR34536:SF6">
    <property type="entry name" value="DENTIN SIALOPHOSPHOPROTEIN-LIKE PROTEIN"/>
    <property type="match status" value="1"/>
</dbReference>
<sequence>KSRGDNWFQSSSHSSPYCHDAPGYYSATNFTHLGAKDATAVSIAKVVSNGFVVAPDGTVVEAGDVGLSSHLPQSSADSSLRSIRRTHRRGSPVKKDELVSLDRPLDLGSTRKMNPVRQISSFQGRRGRHGARLVSAERYYGFMPDHNIGSSLPVCHSFSHGKQSFSPQRRPVQLSKSHMISRSQSRTRSPHVWPSVRRTRSPPNFRFEPASERIKSSRKSGSVEHMAGFVPSSRNCGSPRHASRWIGERKIVTGHFREHESRSPRRGAPARMLSQSRRFDPVVSPEMLKQDKFYRPVHSGRFLELGVDMGPRLDGIDGDRRHGDRYEVFPSASQFHMLGDAKEDVFTLQKDCSEGARELRRRESPRSFHSREPSQHRSSPRELI</sequence>
<dbReference type="EMBL" id="GDJX01006875">
    <property type="protein sequence ID" value="JAT61061.1"/>
    <property type="molecule type" value="Transcribed_RNA"/>
</dbReference>
<feature type="non-terminal residue" evidence="2">
    <location>
        <position position="1"/>
    </location>
</feature>